<gene>
    <name evidence="2" type="ORF">MNBD_ALPHA04-433</name>
</gene>
<protein>
    <recommendedName>
        <fullName evidence="3">Methyl-accepting chemotaxis protein</fullName>
    </recommendedName>
</protein>
<feature type="region of interest" description="Disordered" evidence="1">
    <location>
        <begin position="1"/>
        <end position="20"/>
    </location>
</feature>
<accession>A0A3B0RGW9</accession>
<name>A0A3B0RGW9_9ZZZZ</name>
<organism evidence="2">
    <name type="scientific">hydrothermal vent metagenome</name>
    <dbReference type="NCBI Taxonomy" id="652676"/>
    <lineage>
        <taxon>unclassified sequences</taxon>
        <taxon>metagenomes</taxon>
        <taxon>ecological metagenomes</taxon>
    </lineage>
</organism>
<dbReference type="AlphaFoldDB" id="A0A3B0RGW9"/>
<sequence>MSKIDSIAPGNPTKGSFKSSLDRLQAVESVARLVSNMVESEKAASFGLTDLAHLGEAYKNSPVMVQRRFDDICGELAIVARTGAQALLTLKSQGRTNLDAAANSLLREIDRTSAKLIALLRN</sequence>
<reference evidence="2" key="1">
    <citation type="submission" date="2018-06" db="EMBL/GenBank/DDBJ databases">
        <authorList>
            <person name="Zhirakovskaya E."/>
        </authorList>
    </citation>
    <scope>NUCLEOTIDE SEQUENCE</scope>
</reference>
<evidence type="ECO:0008006" key="3">
    <source>
        <dbReference type="Google" id="ProtNLM"/>
    </source>
</evidence>
<evidence type="ECO:0000256" key="1">
    <source>
        <dbReference type="SAM" id="MobiDB-lite"/>
    </source>
</evidence>
<proteinExistence type="predicted"/>
<dbReference type="EMBL" id="UOEF01000116">
    <property type="protein sequence ID" value="VAV91017.1"/>
    <property type="molecule type" value="Genomic_DNA"/>
</dbReference>
<evidence type="ECO:0000313" key="2">
    <source>
        <dbReference type="EMBL" id="VAV91017.1"/>
    </source>
</evidence>